<dbReference type="InterPro" id="IPR000683">
    <property type="entry name" value="Gfo/Idh/MocA-like_OxRdtase_N"/>
</dbReference>
<dbReference type="SUPFAM" id="SSF55347">
    <property type="entry name" value="Glyceraldehyde-3-phosphate dehydrogenase-like, C-terminal domain"/>
    <property type="match status" value="1"/>
</dbReference>
<reference evidence="5 6" key="1">
    <citation type="submission" date="2020-10" db="EMBL/GenBank/DDBJ databases">
        <title>Connecting structure to function with the recovery of over 1000 high-quality activated sludge metagenome-assembled genomes encoding full-length rRNA genes using long-read sequencing.</title>
        <authorList>
            <person name="Singleton C.M."/>
            <person name="Petriglieri F."/>
            <person name="Kristensen J.M."/>
            <person name="Kirkegaard R.H."/>
            <person name="Michaelsen T.Y."/>
            <person name="Andersen M.H."/>
            <person name="Karst S.M."/>
            <person name="Dueholm M.S."/>
            <person name="Nielsen P.H."/>
            <person name="Albertsen M."/>
        </authorList>
    </citation>
    <scope>NUCLEOTIDE SEQUENCE [LARGE SCALE GENOMIC DNA]</scope>
    <source>
        <strain evidence="5">Ribe_18-Q3-R11-54_MAXAC.273</strain>
    </source>
</reference>
<comment type="similarity">
    <text evidence="1">Belongs to the Gfo/Idh/MocA family.</text>
</comment>
<dbReference type="InterPro" id="IPR036291">
    <property type="entry name" value="NAD(P)-bd_dom_sf"/>
</dbReference>
<evidence type="ECO:0000259" key="3">
    <source>
        <dbReference type="Pfam" id="PF01408"/>
    </source>
</evidence>
<evidence type="ECO:0000259" key="4">
    <source>
        <dbReference type="Pfam" id="PF22725"/>
    </source>
</evidence>
<feature type="domain" description="GFO/IDH/MocA-like oxidoreductase" evidence="4">
    <location>
        <begin position="134"/>
        <end position="245"/>
    </location>
</feature>
<sequence length="314" mass="35607">MTVQWGILSTAHINRRIIPAIHQSERGHLLAVASRDYEKSWDYATQWHIPKSYGSYEELLGNDEINVVYISLPNHLHTEWIIKSLQAGKHVLCEKPMCLSLEDFDSVENAAAKTGLTVMEGYMHLHHPQTHLWKSIIDRGDLGEIHSMRSCFSFNLERGADNYRWNANEGGGSLWDVGVYPISLFQYLYSASPINASAQMYIENGIDLSTSAMLDFGEGRTAQFFASFRSSFSTDTVIHGSEAQLYISHPFTNADACKAYIRRNDEIENLDVPRQYLYAGEVENMQDIILEGKIPVVSLQQSKEVLKTILKIRS</sequence>
<evidence type="ECO:0000256" key="2">
    <source>
        <dbReference type="ARBA" id="ARBA00023002"/>
    </source>
</evidence>
<dbReference type="EMBL" id="JADKGY010000022">
    <property type="protein sequence ID" value="MBK9983637.1"/>
    <property type="molecule type" value="Genomic_DNA"/>
</dbReference>
<comment type="caution">
    <text evidence="5">The sequence shown here is derived from an EMBL/GenBank/DDBJ whole genome shotgun (WGS) entry which is preliminary data.</text>
</comment>
<dbReference type="Pfam" id="PF22725">
    <property type="entry name" value="GFO_IDH_MocA_C3"/>
    <property type="match status" value="1"/>
</dbReference>
<dbReference type="PANTHER" id="PTHR22604:SF105">
    <property type="entry name" value="TRANS-1,2-DIHYDROBENZENE-1,2-DIOL DEHYDROGENASE"/>
    <property type="match status" value="1"/>
</dbReference>
<dbReference type="SUPFAM" id="SSF51735">
    <property type="entry name" value="NAD(P)-binding Rossmann-fold domains"/>
    <property type="match status" value="1"/>
</dbReference>
<dbReference type="InterPro" id="IPR050984">
    <property type="entry name" value="Gfo/Idh/MocA_domain"/>
</dbReference>
<accession>A0A9D7XUE3</accession>
<evidence type="ECO:0000313" key="6">
    <source>
        <dbReference type="Proteomes" id="UP000808337"/>
    </source>
</evidence>
<dbReference type="Gene3D" id="3.30.360.10">
    <property type="entry name" value="Dihydrodipicolinate Reductase, domain 2"/>
    <property type="match status" value="1"/>
</dbReference>
<dbReference type="Gene3D" id="3.40.50.720">
    <property type="entry name" value="NAD(P)-binding Rossmann-like Domain"/>
    <property type="match status" value="1"/>
</dbReference>
<protein>
    <submittedName>
        <fullName evidence="5">Gfo/Idh/MocA family oxidoreductase</fullName>
    </submittedName>
</protein>
<name>A0A9D7XUE3_9BACT</name>
<gene>
    <name evidence="5" type="ORF">IPP15_14860</name>
</gene>
<feature type="domain" description="Gfo/Idh/MocA-like oxidoreductase N-terminal" evidence="3">
    <location>
        <begin position="10"/>
        <end position="122"/>
    </location>
</feature>
<dbReference type="Pfam" id="PF01408">
    <property type="entry name" value="GFO_IDH_MocA"/>
    <property type="match status" value="1"/>
</dbReference>
<organism evidence="5 6">
    <name type="scientific">Candidatus Opimibacter skivensis</name>
    <dbReference type="NCBI Taxonomy" id="2982028"/>
    <lineage>
        <taxon>Bacteria</taxon>
        <taxon>Pseudomonadati</taxon>
        <taxon>Bacteroidota</taxon>
        <taxon>Saprospiria</taxon>
        <taxon>Saprospirales</taxon>
        <taxon>Saprospiraceae</taxon>
        <taxon>Candidatus Opimibacter</taxon>
    </lineage>
</organism>
<dbReference type="Proteomes" id="UP000808337">
    <property type="component" value="Unassembled WGS sequence"/>
</dbReference>
<keyword evidence="2" id="KW-0560">Oxidoreductase</keyword>
<dbReference type="PANTHER" id="PTHR22604">
    <property type="entry name" value="OXIDOREDUCTASES"/>
    <property type="match status" value="1"/>
</dbReference>
<evidence type="ECO:0000256" key="1">
    <source>
        <dbReference type="ARBA" id="ARBA00010928"/>
    </source>
</evidence>
<evidence type="ECO:0000313" key="5">
    <source>
        <dbReference type="EMBL" id="MBK9983637.1"/>
    </source>
</evidence>
<proteinExistence type="inferred from homology"/>
<dbReference type="InterPro" id="IPR055170">
    <property type="entry name" value="GFO_IDH_MocA-like_dom"/>
</dbReference>
<dbReference type="GO" id="GO:0000166">
    <property type="term" value="F:nucleotide binding"/>
    <property type="evidence" value="ECO:0007669"/>
    <property type="project" value="InterPro"/>
</dbReference>
<dbReference type="GO" id="GO:0016491">
    <property type="term" value="F:oxidoreductase activity"/>
    <property type="evidence" value="ECO:0007669"/>
    <property type="project" value="UniProtKB-KW"/>
</dbReference>
<dbReference type="AlphaFoldDB" id="A0A9D7XUE3"/>